<dbReference type="InterPro" id="IPR050905">
    <property type="entry name" value="Plant_NBS-LRR"/>
</dbReference>
<evidence type="ECO:0000256" key="1">
    <source>
        <dbReference type="ARBA" id="ARBA00022821"/>
    </source>
</evidence>
<dbReference type="EMBL" id="QGNW01000975">
    <property type="protein sequence ID" value="RVW58166.1"/>
    <property type="molecule type" value="Genomic_DNA"/>
</dbReference>
<protein>
    <recommendedName>
        <fullName evidence="2">Disease resistance protein At4g27190-like leucine-rich repeats domain-containing protein</fullName>
    </recommendedName>
</protein>
<dbReference type="InterPro" id="IPR032675">
    <property type="entry name" value="LRR_dom_sf"/>
</dbReference>
<dbReference type="Proteomes" id="UP000288805">
    <property type="component" value="Unassembled WGS sequence"/>
</dbReference>
<accession>A0A438FDW3</accession>
<dbReference type="PANTHER" id="PTHR33463">
    <property type="entry name" value="NB-ARC DOMAIN-CONTAINING PROTEIN-RELATED"/>
    <property type="match status" value="1"/>
</dbReference>
<organism evidence="3 4">
    <name type="scientific">Vitis vinifera</name>
    <name type="common">Grape</name>
    <dbReference type="NCBI Taxonomy" id="29760"/>
    <lineage>
        <taxon>Eukaryota</taxon>
        <taxon>Viridiplantae</taxon>
        <taxon>Streptophyta</taxon>
        <taxon>Embryophyta</taxon>
        <taxon>Tracheophyta</taxon>
        <taxon>Spermatophyta</taxon>
        <taxon>Magnoliopsida</taxon>
        <taxon>eudicotyledons</taxon>
        <taxon>Gunneridae</taxon>
        <taxon>Pentapetalae</taxon>
        <taxon>rosids</taxon>
        <taxon>Vitales</taxon>
        <taxon>Vitaceae</taxon>
        <taxon>Viteae</taxon>
        <taxon>Vitis</taxon>
    </lineage>
</organism>
<dbReference type="Gene3D" id="3.80.10.10">
    <property type="entry name" value="Ribonuclease Inhibitor"/>
    <property type="match status" value="1"/>
</dbReference>
<reference evidence="3 4" key="1">
    <citation type="journal article" date="2018" name="PLoS Genet.">
        <title>Population sequencing reveals clonal diversity and ancestral inbreeding in the grapevine cultivar Chardonnay.</title>
        <authorList>
            <person name="Roach M.J."/>
            <person name="Johnson D.L."/>
            <person name="Bohlmann J."/>
            <person name="van Vuuren H.J."/>
            <person name="Jones S.J."/>
            <person name="Pretorius I.S."/>
            <person name="Schmidt S.A."/>
            <person name="Borneman A.R."/>
        </authorList>
    </citation>
    <scope>NUCLEOTIDE SEQUENCE [LARGE SCALE GENOMIC DNA]</scope>
    <source>
        <strain evidence="4">cv. Chardonnay</strain>
        <tissue evidence="3">Leaf</tissue>
    </source>
</reference>
<proteinExistence type="predicted"/>
<dbReference type="PANTHER" id="PTHR33463:SF198">
    <property type="entry name" value="RPP4C3"/>
    <property type="match status" value="1"/>
</dbReference>
<sequence>MPQIEGVDAGVRIGTFEPYRSVDQFGMVAFPSLELLNILGLDNVEKIWHNQLLEDSFSQLKEIRVASCGKLLNIFPSTSLVRDLVQLQDLRVSSCGVEELVVKEDGVETTPRVKTFAYKIPTFQEVHLEGNVNITIQQPLALFETV</sequence>
<gene>
    <name evidence="3" type="ORF">CK203_110687</name>
</gene>
<feature type="domain" description="Disease resistance protein At4g27190-like leucine-rich repeats" evidence="2">
    <location>
        <begin position="29"/>
        <end position="96"/>
    </location>
</feature>
<evidence type="ECO:0000313" key="4">
    <source>
        <dbReference type="Proteomes" id="UP000288805"/>
    </source>
</evidence>
<evidence type="ECO:0000259" key="2">
    <source>
        <dbReference type="Pfam" id="PF23247"/>
    </source>
</evidence>
<dbReference type="InterPro" id="IPR057135">
    <property type="entry name" value="At4g27190-like_LRR"/>
</dbReference>
<name>A0A438FDW3_VITVI</name>
<keyword evidence="1" id="KW-0611">Plant defense</keyword>
<dbReference type="AlphaFoldDB" id="A0A438FDW3"/>
<evidence type="ECO:0000313" key="3">
    <source>
        <dbReference type="EMBL" id="RVW58166.1"/>
    </source>
</evidence>
<dbReference type="Pfam" id="PF23247">
    <property type="entry name" value="LRR_RPS2"/>
    <property type="match status" value="1"/>
</dbReference>
<dbReference type="SUPFAM" id="SSF52047">
    <property type="entry name" value="RNI-like"/>
    <property type="match status" value="1"/>
</dbReference>
<comment type="caution">
    <text evidence="3">The sequence shown here is derived from an EMBL/GenBank/DDBJ whole genome shotgun (WGS) entry which is preliminary data.</text>
</comment>